<evidence type="ECO:0000313" key="5">
    <source>
        <dbReference type="EMBL" id="MDQ2070010.1"/>
    </source>
</evidence>
<feature type="domain" description="Peptidase S9 prolyl oligopeptidase catalytic" evidence="4">
    <location>
        <begin position="655"/>
        <end position="808"/>
    </location>
</feature>
<organism evidence="5 6">
    <name type="scientific">Natronospira bacteriovora</name>
    <dbReference type="NCBI Taxonomy" id="3069753"/>
    <lineage>
        <taxon>Bacteria</taxon>
        <taxon>Pseudomonadati</taxon>
        <taxon>Pseudomonadota</taxon>
        <taxon>Gammaproteobacteria</taxon>
        <taxon>Natronospirales</taxon>
        <taxon>Natronospiraceae</taxon>
        <taxon>Natronospira</taxon>
    </lineage>
</organism>
<evidence type="ECO:0000259" key="4">
    <source>
        <dbReference type="Pfam" id="PF00326"/>
    </source>
</evidence>
<dbReference type="Proteomes" id="UP001239019">
    <property type="component" value="Unassembled WGS sequence"/>
</dbReference>
<keyword evidence="1" id="KW-0378">Hydrolase</keyword>
<dbReference type="PANTHER" id="PTHR42776">
    <property type="entry name" value="SERINE PEPTIDASE S9 FAMILY MEMBER"/>
    <property type="match status" value="1"/>
</dbReference>
<feature type="signal peptide" evidence="3">
    <location>
        <begin position="1"/>
        <end position="28"/>
    </location>
</feature>
<feature type="chain" id="PRO_5045409818" evidence="3">
    <location>
        <begin position="29"/>
        <end position="811"/>
    </location>
</feature>
<dbReference type="Gene3D" id="3.40.50.1820">
    <property type="entry name" value="alpha/beta hydrolase"/>
    <property type="match status" value="1"/>
</dbReference>
<evidence type="ECO:0000256" key="2">
    <source>
        <dbReference type="SAM" id="MobiDB-lite"/>
    </source>
</evidence>
<dbReference type="SUPFAM" id="SSF53474">
    <property type="entry name" value="alpha/beta-Hydrolases"/>
    <property type="match status" value="1"/>
</dbReference>
<accession>A0ABU0W7K0</accession>
<feature type="region of interest" description="Disordered" evidence="2">
    <location>
        <begin position="195"/>
        <end position="216"/>
    </location>
</feature>
<dbReference type="PANTHER" id="PTHR42776:SF28">
    <property type="entry name" value="GLUTAMYL ENDOPEPTIDASE, CHLOROPLASTIC-RELATED"/>
    <property type="match status" value="1"/>
</dbReference>
<dbReference type="RefSeq" id="WP_306728509.1">
    <property type="nucleotide sequence ID" value="NZ_JAVDDT010000005.1"/>
</dbReference>
<proteinExistence type="predicted"/>
<dbReference type="InterPro" id="IPR029058">
    <property type="entry name" value="AB_hydrolase_fold"/>
</dbReference>
<keyword evidence="6" id="KW-1185">Reference proteome</keyword>
<dbReference type="SUPFAM" id="SSF82171">
    <property type="entry name" value="DPP6 N-terminal domain-like"/>
    <property type="match status" value="1"/>
</dbReference>
<reference evidence="5 6" key="1">
    <citation type="submission" date="2023-08" db="EMBL/GenBank/DDBJ databases">
        <title>Whole-genome sequencing of halo(alkali)philic microorganisms from hypersaline lakes.</title>
        <authorList>
            <person name="Sorokin D.Y."/>
            <person name="Abbas B."/>
            <person name="Merkel A.Y."/>
        </authorList>
    </citation>
    <scope>NUCLEOTIDE SEQUENCE [LARGE SCALE GENOMIC DNA]</scope>
    <source>
        <strain evidence="5 6">AB-CW4</strain>
    </source>
</reference>
<dbReference type="EMBL" id="JAVDDT010000005">
    <property type="protein sequence ID" value="MDQ2070010.1"/>
    <property type="molecule type" value="Genomic_DNA"/>
</dbReference>
<gene>
    <name evidence="5" type="ORF">RBH19_08995</name>
</gene>
<evidence type="ECO:0000256" key="1">
    <source>
        <dbReference type="ARBA" id="ARBA00022801"/>
    </source>
</evidence>
<evidence type="ECO:0000256" key="3">
    <source>
        <dbReference type="SAM" id="SignalP"/>
    </source>
</evidence>
<evidence type="ECO:0000313" key="6">
    <source>
        <dbReference type="Proteomes" id="UP001239019"/>
    </source>
</evidence>
<dbReference type="Pfam" id="PF00326">
    <property type="entry name" value="Peptidase_S9"/>
    <property type="match status" value="1"/>
</dbReference>
<dbReference type="InterPro" id="IPR011042">
    <property type="entry name" value="6-blade_b-propeller_TolB-like"/>
</dbReference>
<name>A0ABU0W7K0_9GAMM</name>
<dbReference type="InterPro" id="IPR001375">
    <property type="entry name" value="Peptidase_S9_cat"/>
</dbReference>
<sequence>MKLKFSTAILAGLGLAATSLTALQSLQAAEVSAYQEPPQSIIDLVDAPLTPALSLSPRRDQMLLMERPPLRTIADLAEPEKRLAGIRFNPDNHGPSRPNYFTGLVLKSVDEGTRQAVSGLPADTRIRDVSFAPDGRHIAFTRVEDDRISLWLVDVESAEARELRGLDVNATYRGSPYVWGPDSESLLVRRVVPGKGAAPERSPVPAGPVVQENRGRAAPARTYQDLLQNSHDEALFEYYFHGELVRVSLNGRQTVLTEGILSDFSASPDGNYLLVERLRSPWSYSVPFFRFARTVDVLDADGAAVHRVVDRDLADDLPIAFDATVTGPRSVSWRSDAPATLFWAEAQDGGDPREEVEVRERLYLLEAPFDGEPVQLAELGDRFRGIRFGDGETALVLERWYNNRAETVWRVAPDQPGADPVRLWERSWEDRYNDPGQPLMRTTKSGHRALLLADGGLLMAGDGASDEGDRPFLNHFNLDSLETERLWRSESPWFERVVTALDVDAPVVLTRRESVDTPPNYYWRDLSSDSKGRLTDFPHPMPELKGVSRELITYEREDGLPMSAQMYLPAGYDPETDGPLPTLVWAYPREYRSADAAGQIQGSPYQFNRLSYWGPHFALTQGYAVLDRATMPVVGEGDKEPNDTFIEQLVMNGKAAVQAGVERGVTDPNRVALGGHSYGAFMTANVLAHSDTFQAGIARSGAFNRTLTPFGFQREQRTIWDDTDLYIRMSPFFAADQLDRPILLIHGAEDNNSGTFPMQSERLFEALRGLGGTARLVMLPEESHGYRARESVLHMLHEQLEWLEEFVKAAE</sequence>
<comment type="caution">
    <text evidence="5">The sequence shown here is derived from an EMBL/GenBank/DDBJ whole genome shotgun (WGS) entry which is preliminary data.</text>
</comment>
<protein>
    <submittedName>
        <fullName evidence="5">Prolyl oligopeptidase family serine peptidase</fullName>
    </submittedName>
</protein>
<dbReference type="Gene3D" id="2.120.10.30">
    <property type="entry name" value="TolB, C-terminal domain"/>
    <property type="match status" value="1"/>
</dbReference>
<keyword evidence="3" id="KW-0732">Signal</keyword>